<proteinExistence type="predicted"/>
<keyword evidence="3" id="KW-0238">DNA-binding</keyword>
<comment type="subcellular location">
    <subcellularLocation>
        <location evidence="1">Nucleus</location>
    </subcellularLocation>
</comment>
<name>A0A427XV60_9TREE</name>
<evidence type="ECO:0000256" key="2">
    <source>
        <dbReference type="ARBA" id="ARBA00022723"/>
    </source>
</evidence>
<evidence type="ECO:0000256" key="3">
    <source>
        <dbReference type="ARBA" id="ARBA00023125"/>
    </source>
</evidence>
<dbReference type="InterPro" id="IPR001138">
    <property type="entry name" value="Zn2Cys6_DnaBD"/>
</dbReference>
<dbReference type="GO" id="GO:0008270">
    <property type="term" value="F:zinc ion binding"/>
    <property type="evidence" value="ECO:0007669"/>
    <property type="project" value="InterPro"/>
</dbReference>
<keyword evidence="8" id="KW-1185">Reference proteome</keyword>
<dbReference type="Proteomes" id="UP000279236">
    <property type="component" value="Unassembled WGS sequence"/>
</dbReference>
<dbReference type="Gene3D" id="4.10.240.10">
    <property type="entry name" value="Zn(2)-C6 fungal-type DNA-binding domain"/>
    <property type="match status" value="1"/>
</dbReference>
<dbReference type="GeneID" id="39592153"/>
<dbReference type="RefSeq" id="XP_028476853.1">
    <property type="nucleotide sequence ID" value="XM_028622960.1"/>
</dbReference>
<feature type="region of interest" description="Disordered" evidence="5">
    <location>
        <begin position="1"/>
        <end position="29"/>
    </location>
</feature>
<dbReference type="GO" id="GO:0005634">
    <property type="term" value="C:nucleus"/>
    <property type="evidence" value="ECO:0007669"/>
    <property type="project" value="UniProtKB-SubCell"/>
</dbReference>
<reference evidence="7 8" key="1">
    <citation type="submission" date="2018-11" db="EMBL/GenBank/DDBJ databases">
        <title>Genome sequence of Apiotrichum porosum DSM 27194.</title>
        <authorList>
            <person name="Aliyu H."/>
            <person name="Gorte O."/>
            <person name="Ochsenreither K."/>
        </authorList>
    </citation>
    <scope>NUCLEOTIDE SEQUENCE [LARGE SCALE GENOMIC DNA]</scope>
    <source>
        <strain evidence="7 8">DSM 27194</strain>
    </source>
</reference>
<dbReference type="STRING" id="105984.A0A427XV60"/>
<evidence type="ECO:0000259" key="6">
    <source>
        <dbReference type="PROSITE" id="PS50048"/>
    </source>
</evidence>
<dbReference type="GO" id="GO:0000981">
    <property type="term" value="F:DNA-binding transcription factor activity, RNA polymerase II-specific"/>
    <property type="evidence" value="ECO:0007669"/>
    <property type="project" value="InterPro"/>
</dbReference>
<dbReference type="CDD" id="cd00067">
    <property type="entry name" value="GAL4"/>
    <property type="match status" value="1"/>
</dbReference>
<dbReference type="SUPFAM" id="SSF57701">
    <property type="entry name" value="Zn2/Cys6 DNA-binding domain"/>
    <property type="match status" value="1"/>
</dbReference>
<feature type="domain" description="Zn(2)-C6 fungal-type" evidence="6">
    <location>
        <begin position="35"/>
        <end position="65"/>
    </location>
</feature>
<evidence type="ECO:0000256" key="1">
    <source>
        <dbReference type="ARBA" id="ARBA00004123"/>
    </source>
</evidence>
<dbReference type="EMBL" id="RSCE01000005">
    <property type="protein sequence ID" value="RSH82621.1"/>
    <property type="molecule type" value="Genomic_DNA"/>
</dbReference>
<evidence type="ECO:0000313" key="8">
    <source>
        <dbReference type="Proteomes" id="UP000279236"/>
    </source>
</evidence>
<sequence length="599" mass="66837">MPPSASRTTRDDSASSPTSSSAPAQKVRRTRISRACENCRARRIKCEPPYPCVGCREAGLENCLVRDKARPLRRRRSQQATTAALEGSTYPERTRFMRVLDEELEDIYHAQTGHNISLGLEEAPSHPSCDLNTPVPPMPHPLPPNIADAMTQFTEFMLPFSSHLTAPRILDLFDRYVSSPSTLAPDQLSLILICIAMGYLRLQGFTPGGTVDSGQQAGRAIPVPDDERMDVAFFRNSVNVLEKWGSVSFTSLHALCGIWYYSCLTCTSDTTRIIVSWLIAQAKELGIHQEQTPAHGYSSTDRADLMFLQVLYAHYWTTALTGDPPIISAGEFERMTFRSRPFQDDDAVVALVVRRSFTELLVLNTQVMMGLHDSRNATLSLDWMLGIQQRWATWCGTWVLDGRTTGNVYTDPFLGVLWDWGRITISICSRTDKRVSMSSLSVLARSAVQVIVRYSSIYRRLPYNLMHQHLQQIRTCANIIVLCFWKFEMTKTEAEVSIAMAVWMIGLMVPRWGKQAADASRKITQLSEAVGLDISPASVDGSLQNFSAGALASMSSTESFIDAHGALGSLYETFQNFNQNTASLPSWTIDPLFLAAEYQ</sequence>
<evidence type="ECO:0000313" key="7">
    <source>
        <dbReference type="EMBL" id="RSH82621.1"/>
    </source>
</evidence>
<dbReference type="CDD" id="cd12148">
    <property type="entry name" value="fungal_TF_MHR"/>
    <property type="match status" value="1"/>
</dbReference>
<gene>
    <name evidence="7" type="ORF">EHS24_007610</name>
</gene>
<dbReference type="PROSITE" id="PS00463">
    <property type="entry name" value="ZN2_CY6_FUNGAL_1"/>
    <property type="match status" value="1"/>
</dbReference>
<dbReference type="SMART" id="SM00066">
    <property type="entry name" value="GAL4"/>
    <property type="match status" value="1"/>
</dbReference>
<dbReference type="PROSITE" id="PS50048">
    <property type="entry name" value="ZN2_CY6_FUNGAL_2"/>
    <property type="match status" value="1"/>
</dbReference>
<protein>
    <recommendedName>
        <fullName evidence="6">Zn(2)-C6 fungal-type domain-containing protein</fullName>
    </recommendedName>
</protein>
<feature type="compositionally biased region" description="Low complexity" evidence="5">
    <location>
        <begin position="14"/>
        <end position="24"/>
    </location>
</feature>
<keyword evidence="2" id="KW-0479">Metal-binding</keyword>
<dbReference type="PANTHER" id="PTHR46910:SF3">
    <property type="entry name" value="HALOTOLERANCE PROTEIN 9-RELATED"/>
    <property type="match status" value="1"/>
</dbReference>
<keyword evidence="4" id="KW-0539">Nucleus</keyword>
<dbReference type="GO" id="GO:0003677">
    <property type="term" value="F:DNA binding"/>
    <property type="evidence" value="ECO:0007669"/>
    <property type="project" value="UniProtKB-KW"/>
</dbReference>
<accession>A0A427XV60</accession>
<evidence type="ECO:0000256" key="4">
    <source>
        <dbReference type="ARBA" id="ARBA00023242"/>
    </source>
</evidence>
<dbReference type="AlphaFoldDB" id="A0A427XV60"/>
<dbReference type="Pfam" id="PF00172">
    <property type="entry name" value="Zn_clus"/>
    <property type="match status" value="1"/>
</dbReference>
<dbReference type="PANTHER" id="PTHR46910">
    <property type="entry name" value="TRANSCRIPTION FACTOR PDR1"/>
    <property type="match status" value="1"/>
</dbReference>
<dbReference type="OrthoDB" id="2595589at2759"/>
<dbReference type="InterPro" id="IPR050987">
    <property type="entry name" value="AtrR-like"/>
</dbReference>
<organism evidence="7 8">
    <name type="scientific">Apiotrichum porosum</name>
    <dbReference type="NCBI Taxonomy" id="105984"/>
    <lineage>
        <taxon>Eukaryota</taxon>
        <taxon>Fungi</taxon>
        <taxon>Dikarya</taxon>
        <taxon>Basidiomycota</taxon>
        <taxon>Agaricomycotina</taxon>
        <taxon>Tremellomycetes</taxon>
        <taxon>Trichosporonales</taxon>
        <taxon>Trichosporonaceae</taxon>
        <taxon>Apiotrichum</taxon>
    </lineage>
</organism>
<evidence type="ECO:0000256" key="5">
    <source>
        <dbReference type="SAM" id="MobiDB-lite"/>
    </source>
</evidence>
<dbReference type="InterPro" id="IPR036864">
    <property type="entry name" value="Zn2-C6_fun-type_DNA-bd_sf"/>
</dbReference>
<comment type="caution">
    <text evidence="7">The sequence shown here is derived from an EMBL/GenBank/DDBJ whole genome shotgun (WGS) entry which is preliminary data.</text>
</comment>